<gene>
    <name evidence="2" type="ORF">VZ94_13020</name>
</gene>
<evidence type="ECO:0000313" key="3">
    <source>
        <dbReference type="Proteomes" id="UP000033684"/>
    </source>
</evidence>
<protein>
    <submittedName>
        <fullName evidence="2">Anti-sigma B factor antagonist</fullName>
    </submittedName>
</protein>
<dbReference type="PANTHER" id="PTHR35849">
    <property type="entry name" value="BLR2341 PROTEIN"/>
    <property type="match status" value="1"/>
</dbReference>
<keyword evidence="3" id="KW-1185">Reference proteome</keyword>
<dbReference type="InterPro" id="IPR002645">
    <property type="entry name" value="STAS_dom"/>
</dbReference>
<organism evidence="2 3">
    <name type="scientific">Methylocucumis oryzae</name>
    <dbReference type="NCBI Taxonomy" id="1632867"/>
    <lineage>
        <taxon>Bacteria</taxon>
        <taxon>Pseudomonadati</taxon>
        <taxon>Pseudomonadota</taxon>
        <taxon>Gammaproteobacteria</taxon>
        <taxon>Methylococcales</taxon>
        <taxon>Methylococcaceae</taxon>
        <taxon>Methylocucumis</taxon>
    </lineage>
</organism>
<dbReference type="CDD" id="cd07043">
    <property type="entry name" value="STAS_anti-anti-sigma_factors"/>
    <property type="match status" value="1"/>
</dbReference>
<dbReference type="Proteomes" id="UP000033684">
    <property type="component" value="Unassembled WGS sequence"/>
</dbReference>
<dbReference type="EMBL" id="LAJX01000130">
    <property type="protein sequence ID" value="KJV06162.1"/>
    <property type="molecule type" value="Genomic_DNA"/>
</dbReference>
<name>A0A0F3IHK9_9GAMM</name>
<dbReference type="PROSITE" id="PS50801">
    <property type="entry name" value="STAS"/>
    <property type="match status" value="1"/>
</dbReference>
<dbReference type="SUPFAM" id="SSF52091">
    <property type="entry name" value="SpoIIaa-like"/>
    <property type="match status" value="1"/>
</dbReference>
<evidence type="ECO:0000313" key="2">
    <source>
        <dbReference type="EMBL" id="KJV06162.1"/>
    </source>
</evidence>
<dbReference type="PANTHER" id="PTHR35849:SF2">
    <property type="entry name" value="BLR2341 PROTEIN"/>
    <property type="match status" value="1"/>
</dbReference>
<dbReference type="InterPro" id="IPR058548">
    <property type="entry name" value="MlaB-like_STAS"/>
</dbReference>
<dbReference type="AlphaFoldDB" id="A0A0F3IHK9"/>
<reference evidence="2 3" key="2">
    <citation type="journal article" date="2016" name="Microb. Ecol.">
        <title>Genome Characteristics of a Novel Type I Methanotroph (Sn10-6) Isolated from a Flooded Indian Rice Field.</title>
        <authorList>
            <person name="Rahalkar M.C."/>
            <person name="Pandit P.S."/>
            <person name="Dhakephalkar P.K."/>
            <person name="Pore S."/>
            <person name="Arora P."/>
            <person name="Kapse N."/>
        </authorList>
    </citation>
    <scope>NUCLEOTIDE SEQUENCE [LARGE SCALE GENOMIC DNA]</scope>
    <source>
        <strain evidence="2 3">Sn10-6</strain>
    </source>
</reference>
<reference evidence="3" key="1">
    <citation type="submission" date="2015-03" db="EMBL/GenBank/DDBJ databases">
        <title>Draft genome sequence of a novel methanotroph (Sn10-6) isolated from flooded ricefield rhizosphere in India.</title>
        <authorList>
            <person name="Pandit P.S."/>
            <person name="Pore S.D."/>
            <person name="Arora P."/>
            <person name="Kapse N.G."/>
            <person name="Dhakephalkar P.K."/>
            <person name="Rahalkar M.C."/>
        </authorList>
    </citation>
    <scope>NUCLEOTIDE SEQUENCE [LARGE SCALE GENOMIC DNA]</scope>
    <source>
        <strain evidence="3">Sn10-6</strain>
    </source>
</reference>
<sequence>MDTYSLEGELTIFTAAQLKPELLNFLHSSTAPELNLSAVTECDTAGLQLLILLKREATLTGKSISFMMHSKAVIEVLELARLTSQFGDPIVLAHS</sequence>
<feature type="domain" description="STAS" evidence="1">
    <location>
        <begin position="1"/>
        <end position="95"/>
    </location>
</feature>
<dbReference type="Gene3D" id="3.30.750.24">
    <property type="entry name" value="STAS domain"/>
    <property type="match status" value="1"/>
</dbReference>
<accession>A0A0F3IHK9</accession>
<dbReference type="InterPro" id="IPR052746">
    <property type="entry name" value="MlaB_ABC_Transporter"/>
</dbReference>
<dbReference type="OrthoDB" id="5816515at2"/>
<dbReference type="RefSeq" id="WP_045779557.1">
    <property type="nucleotide sequence ID" value="NZ_LAJX01000130.1"/>
</dbReference>
<dbReference type="Pfam" id="PF13466">
    <property type="entry name" value="STAS_2"/>
    <property type="match status" value="1"/>
</dbReference>
<comment type="caution">
    <text evidence="2">The sequence shown here is derived from an EMBL/GenBank/DDBJ whole genome shotgun (WGS) entry which is preliminary data.</text>
</comment>
<dbReference type="InterPro" id="IPR036513">
    <property type="entry name" value="STAS_dom_sf"/>
</dbReference>
<evidence type="ECO:0000259" key="1">
    <source>
        <dbReference type="PROSITE" id="PS50801"/>
    </source>
</evidence>
<proteinExistence type="predicted"/>